<organism evidence="4 5">
    <name type="scientific">Coprinopsis marcescibilis</name>
    <name type="common">Agaric fungus</name>
    <name type="synonym">Psathyrella marcescibilis</name>
    <dbReference type="NCBI Taxonomy" id="230819"/>
    <lineage>
        <taxon>Eukaryota</taxon>
        <taxon>Fungi</taxon>
        <taxon>Dikarya</taxon>
        <taxon>Basidiomycota</taxon>
        <taxon>Agaricomycotina</taxon>
        <taxon>Agaricomycetes</taxon>
        <taxon>Agaricomycetidae</taxon>
        <taxon>Agaricales</taxon>
        <taxon>Agaricineae</taxon>
        <taxon>Psathyrellaceae</taxon>
        <taxon>Coprinopsis</taxon>
    </lineage>
</organism>
<gene>
    <name evidence="4" type="ORF">FA15DRAFT_655968</name>
</gene>
<protein>
    <recommendedName>
        <fullName evidence="6">DUF4140 domain-containing protein</fullName>
    </recommendedName>
</protein>
<evidence type="ECO:0000256" key="1">
    <source>
        <dbReference type="SAM" id="Coils"/>
    </source>
</evidence>
<feature type="coiled-coil region" evidence="1">
    <location>
        <begin position="102"/>
        <end position="167"/>
    </location>
</feature>
<sequence>MDDSATVAEAPPPFQDTHVIELISGVASKITGMSVYTSRAEVTRLFKLELGTGKNRIIIDGLPTVLDADSVRADGYGSVQIHNVTVLWTPLKPFTFLTSPLLEELEMKKTNIEDAKERVKNASEFLIKYLGRQDSLQTNPGKLQDIIDKYKSASHKLDERLTDLRAEKRAVCKQIRMEEERLRLDHADTATCVMLDCRVTISVFADVEGPVELELRYAATNATWKPIYNVGIETEAGRMKGKPGVALTYKASIAQYTGEDWIGVPIVLRTAKPTAGLCLPSLCNWILSVYDPPPPSQYPDPPHPVTLAMAPTMMSQPMMAPPIVVRASVGRTLSAIKLCD</sequence>
<dbReference type="Proteomes" id="UP000307440">
    <property type="component" value="Unassembled WGS sequence"/>
</dbReference>
<dbReference type="OrthoDB" id="10068793at2759"/>
<dbReference type="Pfam" id="PF13600">
    <property type="entry name" value="DUF4140"/>
    <property type="match status" value="1"/>
</dbReference>
<feature type="domain" description="DUF4139" evidence="2">
    <location>
        <begin position="213"/>
        <end position="291"/>
    </location>
</feature>
<feature type="domain" description="DUF4140" evidence="3">
    <location>
        <begin position="35"/>
        <end position="124"/>
    </location>
</feature>
<dbReference type="EMBL" id="ML210201">
    <property type="protein sequence ID" value="TFK24426.1"/>
    <property type="molecule type" value="Genomic_DNA"/>
</dbReference>
<keyword evidence="5" id="KW-1185">Reference proteome</keyword>
<dbReference type="InterPro" id="IPR025554">
    <property type="entry name" value="DUF4140"/>
</dbReference>
<dbReference type="STRING" id="230819.A0A5C3KV71"/>
<accession>A0A5C3KV71</accession>
<evidence type="ECO:0008006" key="6">
    <source>
        <dbReference type="Google" id="ProtNLM"/>
    </source>
</evidence>
<dbReference type="NCBIfam" id="TIGR02231">
    <property type="entry name" value="mucoidy inhibitor MuiA family protein"/>
    <property type="match status" value="1"/>
</dbReference>
<evidence type="ECO:0000259" key="3">
    <source>
        <dbReference type="Pfam" id="PF13600"/>
    </source>
</evidence>
<reference evidence="4 5" key="1">
    <citation type="journal article" date="2019" name="Nat. Ecol. Evol.">
        <title>Megaphylogeny resolves global patterns of mushroom evolution.</title>
        <authorList>
            <person name="Varga T."/>
            <person name="Krizsan K."/>
            <person name="Foldi C."/>
            <person name="Dima B."/>
            <person name="Sanchez-Garcia M."/>
            <person name="Sanchez-Ramirez S."/>
            <person name="Szollosi G.J."/>
            <person name="Szarkandi J.G."/>
            <person name="Papp V."/>
            <person name="Albert L."/>
            <person name="Andreopoulos W."/>
            <person name="Angelini C."/>
            <person name="Antonin V."/>
            <person name="Barry K.W."/>
            <person name="Bougher N.L."/>
            <person name="Buchanan P."/>
            <person name="Buyck B."/>
            <person name="Bense V."/>
            <person name="Catcheside P."/>
            <person name="Chovatia M."/>
            <person name="Cooper J."/>
            <person name="Damon W."/>
            <person name="Desjardin D."/>
            <person name="Finy P."/>
            <person name="Geml J."/>
            <person name="Haridas S."/>
            <person name="Hughes K."/>
            <person name="Justo A."/>
            <person name="Karasinski D."/>
            <person name="Kautmanova I."/>
            <person name="Kiss B."/>
            <person name="Kocsube S."/>
            <person name="Kotiranta H."/>
            <person name="LaButti K.M."/>
            <person name="Lechner B.E."/>
            <person name="Liimatainen K."/>
            <person name="Lipzen A."/>
            <person name="Lukacs Z."/>
            <person name="Mihaltcheva S."/>
            <person name="Morgado L.N."/>
            <person name="Niskanen T."/>
            <person name="Noordeloos M.E."/>
            <person name="Ohm R.A."/>
            <person name="Ortiz-Santana B."/>
            <person name="Ovrebo C."/>
            <person name="Racz N."/>
            <person name="Riley R."/>
            <person name="Savchenko A."/>
            <person name="Shiryaev A."/>
            <person name="Soop K."/>
            <person name="Spirin V."/>
            <person name="Szebenyi C."/>
            <person name="Tomsovsky M."/>
            <person name="Tulloss R.E."/>
            <person name="Uehling J."/>
            <person name="Grigoriev I.V."/>
            <person name="Vagvolgyi C."/>
            <person name="Papp T."/>
            <person name="Martin F.M."/>
            <person name="Miettinen O."/>
            <person name="Hibbett D.S."/>
            <person name="Nagy L.G."/>
        </authorList>
    </citation>
    <scope>NUCLEOTIDE SEQUENCE [LARGE SCALE GENOMIC DNA]</scope>
    <source>
        <strain evidence="4 5">CBS 121175</strain>
    </source>
</reference>
<name>A0A5C3KV71_COPMA</name>
<proteinExistence type="predicted"/>
<dbReference type="PANTHER" id="PTHR31005:SF8">
    <property type="entry name" value="DUF4139 DOMAIN-CONTAINING PROTEIN"/>
    <property type="match status" value="1"/>
</dbReference>
<keyword evidence="1" id="KW-0175">Coiled coil</keyword>
<dbReference type="InterPro" id="IPR011935">
    <property type="entry name" value="CHP02231"/>
</dbReference>
<evidence type="ECO:0000313" key="4">
    <source>
        <dbReference type="EMBL" id="TFK24426.1"/>
    </source>
</evidence>
<dbReference type="AlphaFoldDB" id="A0A5C3KV71"/>
<evidence type="ECO:0000313" key="5">
    <source>
        <dbReference type="Proteomes" id="UP000307440"/>
    </source>
</evidence>
<dbReference type="InterPro" id="IPR037291">
    <property type="entry name" value="DUF4139"/>
</dbReference>
<evidence type="ECO:0000259" key="2">
    <source>
        <dbReference type="Pfam" id="PF13598"/>
    </source>
</evidence>
<dbReference type="Pfam" id="PF13598">
    <property type="entry name" value="DUF4139"/>
    <property type="match status" value="1"/>
</dbReference>
<dbReference type="PANTHER" id="PTHR31005">
    <property type="entry name" value="DUF4139 DOMAIN-CONTAINING PROTEIN"/>
    <property type="match status" value="1"/>
</dbReference>